<organism evidence="2 3">
    <name type="scientific">Halocalculus aciditolerans</name>
    <dbReference type="NCBI Taxonomy" id="1383812"/>
    <lineage>
        <taxon>Archaea</taxon>
        <taxon>Methanobacteriati</taxon>
        <taxon>Methanobacteriota</taxon>
        <taxon>Stenosarchaea group</taxon>
        <taxon>Halobacteria</taxon>
        <taxon>Halobacteriales</taxon>
        <taxon>Halobacteriaceae</taxon>
        <taxon>Halocalculus</taxon>
    </lineage>
</organism>
<gene>
    <name evidence="2" type="ORF">GCM10009039_22730</name>
</gene>
<evidence type="ECO:0000313" key="3">
    <source>
        <dbReference type="Proteomes" id="UP000607197"/>
    </source>
</evidence>
<dbReference type="EMBL" id="BMPG01000003">
    <property type="protein sequence ID" value="GGL64319.1"/>
    <property type="molecule type" value="Genomic_DNA"/>
</dbReference>
<keyword evidence="3" id="KW-1185">Reference proteome</keyword>
<reference evidence="2" key="2">
    <citation type="submission" date="2020-09" db="EMBL/GenBank/DDBJ databases">
        <authorList>
            <person name="Sun Q."/>
            <person name="Ohkuma M."/>
        </authorList>
    </citation>
    <scope>NUCLEOTIDE SEQUENCE</scope>
    <source>
        <strain evidence="2">JCM 19596</strain>
    </source>
</reference>
<reference evidence="2" key="1">
    <citation type="journal article" date="2014" name="Int. J. Syst. Evol. Microbiol.">
        <title>Complete genome sequence of Corynebacterium casei LMG S-19264T (=DSM 44701T), isolated from a smear-ripened cheese.</title>
        <authorList>
            <consortium name="US DOE Joint Genome Institute (JGI-PGF)"/>
            <person name="Walter F."/>
            <person name="Albersmeier A."/>
            <person name="Kalinowski J."/>
            <person name="Ruckert C."/>
        </authorList>
    </citation>
    <scope>NUCLEOTIDE SEQUENCE</scope>
    <source>
        <strain evidence="2">JCM 19596</strain>
    </source>
</reference>
<dbReference type="AlphaFoldDB" id="A0A830FND6"/>
<name>A0A830FND6_9EURY</name>
<sequence length="119" mass="13559">MMAEEILYPAGEEQTECAICGGPLYIPLSSPYANLVCDECDRRAVTEDGEEPTHGKAYREKMAEKYGPESAQARSGSGDNPVFIDGQKCWRRYRHGGYVTRLDQFDCDDIWEFRETHNQ</sequence>
<evidence type="ECO:0000313" key="2">
    <source>
        <dbReference type="EMBL" id="GGL64319.1"/>
    </source>
</evidence>
<proteinExistence type="predicted"/>
<feature type="compositionally biased region" description="Basic and acidic residues" evidence="1">
    <location>
        <begin position="46"/>
        <end position="67"/>
    </location>
</feature>
<dbReference type="Proteomes" id="UP000607197">
    <property type="component" value="Unassembled WGS sequence"/>
</dbReference>
<protein>
    <submittedName>
        <fullName evidence="2">Uncharacterized protein</fullName>
    </submittedName>
</protein>
<comment type="caution">
    <text evidence="2">The sequence shown here is derived from an EMBL/GenBank/DDBJ whole genome shotgun (WGS) entry which is preliminary data.</text>
</comment>
<accession>A0A830FND6</accession>
<evidence type="ECO:0000256" key="1">
    <source>
        <dbReference type="SAM" id="MobiDB-lite"/>
    </source>
</evidence>
<feature type="region of interest" description="Disordered" evidence="1">
    <location>
        <begin position="46"/>
        <end position="79"/>
    </location>
</feature>